<proteinExistence type="predicted"/>
<reference evidence="2" key="1">
    <citation type="journal article" date="2021" name="Mol. Plant Microbe Interact.">
        <title>Complete Genome Sequence of the Plant-Pathogenic Fungus Colletotrichum lupini.</title>
        <authorList>
            <person name="Baroncelli R."/>
            <person name="Pensec F."/>
            <person name="Da Lio D."/>
            <person name="Boufleur T."/>
            <person name="Vicente I."/>
            <person name="Sarrocco S."/>
            <person name="Picot A."/>
            <person name="Baraldi E."/>
            <person name="Sukno S."/>
            <person name="Thon M."/>
            <person name="Le Floch G."/>
        </authorList>
    </citation>
    <scope>NUCLEOTIDE SEQUENCE</scope>
    <source>
        <strain evidence="2">IMI 504893</strain>
    </source>
</reference>
<feature type="region of interest" description="Disordered" evidence="1">
    <location>
        <begin position="292"/>
        <end position="344"/>
    </location>
</feature>
<name>A0A9Q8WCU2_9PEZI</name>
<dbReference type="RefSeq" id="XP_049140290.1">
    <property type="nucleotide sequence ID" value="XM_049283147.1"/>
</dbReference>
<protein>
    <submittedName>
        <fullName evidence="2">Uncharacterized protein</fullName>
    </submittedName>
</protein>
<organism evidence="2 3">
    <name type="scientific">Colletotrichum lupini</name>
    <dbReference type="NCBI Taxonomy" id="145971"/>
    <lineage>
        <taxon>Eukaryota</taxon>
        <taxon>Fungi</taxon>
        <taxon>Dikarya</taxon>
        <taxon>Ascomycota</taxon>
        <taxon>Pezizomycotina</taxon>
        <taxon>Sordariomycetes</taxon>
        <taxon>Hypocreomycetidae</taxon>
        <taxon>Glomerellales</taxon>
        <taxon>Glomerellaceae</taxon>
        <taxon>Colletotrichum</taxon>
        <taxon>Colletotrichum acutatum species complex</taxon>
    </lineage>
</organism>
<evidence type="ECO:0000313" key="3">
    <source>
        <dbReference type="Proteomes" id="UP000830671"/>
    </source>
</evidence>
<evidence type="ECO:0000313" key="2">
    <source>
        <dbReference type="EMBL" id="UQC78654.1"/>
    </source>
</evidence>
<feature type="compositionally biased region" description="Polar residues" evidence="1">
    <location>
        <begin position="312"/>
        <end position="328"/>
    </location>
</feature>
<gene>
    <name evidence="2" type="ORF">CLUP02_04131</name>
</gene>
<dbReference type="AlphaFoldDB" id="A0A9Q8WCU2"/>
<keyword evidence="3" id="KW-1185">Reference proteome</keyword>
<dbReference type="KEGG" id="clup:CLUP02_04131"/>
<dbReference type="Proteomes" id="UP000830671">
    <property type="component" value="Chromosome 2"/>
</dbReference>
<feature type="compositionally biased region" description="Basic and acidic residues" evidence="1">
    <location>
        <begin position="293"/>
        <end position="310"/>
    </location>
</feature>
<sequence length="759" mass="83593">MSWGHDANGMWLRPKSAIQSAYIRLPVCNQSAPIRQYVDAGETRMWSVQVRSEPTASSRAWLAACVPRTLFPPPPQYFFSFAFAVQVLTREIGSSNREAGYTRVHEARAKLRKELSQVTQQAEGGGSRQLARKLPFCVARVIVDLSTIFRLPIPVLRDLGAGCYRTKPHDLHKIPDWGRVRRNTGGYGYTALCNEILRKLAIDCSIPVSTGIQSLLPLILPTPSVGNGGNDKDVGGFPEKTVPCRPKISERKGCFDDESGFNAEDNGRKTQPLSFILLSPSELPARFTYCRGPDGRTDGHLDRRGEEHAGPRQTNTLSHAKESSVINETRQRDPAHAHTQTHASLTRALAPMIPNPNSAVMAKWSMLSLSLLLRNHLRTPVLLFPHRGMTRSGVFCAYTPYKSSDCPPILTSPLRSYVSVVESPKKRELRTAALQAGRACLLNRLMEIRGNLRPAYFAYSSSSSNSSHLDIANLHCISIAQRSASSSPPYAMERSSQLADSLAAGLDYLPDRAGCDAEENPYLSRTRSRNAAGVSASIFAVQHSIPIPHPLTCILRPNVSNDWRREPSSHQSGNTADSTFIIPKLRTEMSCETLLCSPLVACATAAVSYHWSKGRAYRMTLWHVCMYYRGMFYAPASACVPRDSDEALPPRPAPVQIRIPVDVDEIGSAMCGRNVAVMGVLGWDKAPGTVRGLQNSYAALLHDVVVHGWGFNSVRHFGVIFSGYGLALDYSNRAPFRMPLAEELHLHGNKNEICPEEGG</sequence>
<accession>A0A9Q8WCU2</accession>
<dbReference type="GeneID" id="73338157"/>
<dbReference type="EMBL" id="CP019474">
    <property type="protein sequence ID" value="UQC78654.1"/>
    <property type="molecule type" value="Genomic_DNA"/>
</dbReference>
<evidence type="ECO:0000256" key="1">
    <source>
        <dbReference type="SAM" id="MobiDB-lite"/>
    </source>
</evidence>